<dbReference type="SUPFAM" id="SSF50475">
    <property type="entry name" value="FMN-binding split barrel"/>
    <property type="match status" value="1"/>
</dbReference>
<evidence type="ECO:0000256" key="1">
    <source>
        <dbReference type="ARBA" id="ARBA00008898"/>
    </source>
</evidence>
<protein>
    <submittedName>
        <fullName evidence="4">Flavin reductase family protein</fullName>
    </submittedName>
</protein>
<sequence length="185" mass="19018">MHTWRSVASDLDIHFSGAEGLMTFTTTMADSSVFRAVAGRFPSGVAVITAMSGSGPVGFTCQSFTSLSLDPVLISFNVARLSGTWPVIRAAGAFCVNVLAAEQAEIARTFAEAGVDRFAGVGFTCGPGNGAPRLAGAAAWLDATVEEVFGGGDHWIVVGRVSAAVPGDGDRALLFHLGSYSSTAQ</sequence>
<dbReference type="InterPro" id="IPR012349">
    <property type="entry name" value="Split_barrel_FMN-bd"/>
</dbReference>
<name>A0ABX8R7B1_9ACTN</name>
<dbReference type="Gene3D" id="2.30.110.10">
    <property type="entry name" value="Electron Transport, Fmn-binding Protein, Chain A"/>
    <property type="match status" value="1"/>
</dbReference>
<dbReference type="Proteomes" id="UP001049518">
    <property type="component" value="Chromosome"/>
</dbReference>
<dbReference type="EMBL" id="CP059572">
    <property type="protein sequence ID" value="QXJ26984.1"/>
    <property type="molecule type" value="Genomic_DNA"/>
</dbReference>
<comment type="similarity">
    <text evidence="1">Belongs to the non-flavoprotein flavin reductase family.</text>
</comment>
<dbReference type="PANTHER" id="PTHR30466">
    <property type="entry name" value="FLAVIN REDUCTASE"/>
    <property type="match status" value="1"/>
</dbReference>
<dbReference type="Pfam" id="PF01613">
    <property type="entry name" value="Flavin_Reduct"/>
    <property type="match status" value="1"/>
</dbReference>
<keyword evidence="2" id="KW-0560">Oxidoreductase</keyword>
<keyword evidence="5" id="KW-1185">Reference proteome</keyword>
<dbReference type="InterPro" id="IPR050268">
    <property type="entry name" value="NADH-dep_flavin_reductase"/>
</dbReference>
<evidence type="ECO:0000313" key="4">
    <source>
        <dbReference type="EMBL" id="QXJ26984.1"/>
    </source>
</evidence>
<evidence type="ECO:0000256" key="2">
    <source>
        <dbReference type="ARBA" id="ARBA00023002"/>
    </source>
</evidence>
<reference evidence="4" key="1">
    <citation type="submission" date="2020-07" db="EMBL/GenBank/DDBJ databases">
        <authorList>
            <person name="Tarantini F.S."/>
            <person name="Hong K.W."/>
            <person name="Chan K.G."/>
        </authorList>
    </citation>
    <scope>NUCLEOTIDE SEQUENCE</scope>
    <source>
        <strain evidence="4">32-07</strain>
    </source>
</reference>
<accession>A0ABX8R7B1</accession>
<feature type="domain" description="Flavin reductase like" evidence="3">
    <location>
        <begin position="38"/>
        <end position="182"/>
    </location>
</feature>
<organism evidence="4 5">
    <name type="scientific">Actinomadura graeca</name>
    <dbReference type="NCBI Taxonomy" id="2750812"/>
    <lineage>
        <taxon>Bacteria</taxon>
        <taxon>Bacillati</taxon>
        <taxon>Actinomycetota</taxon>
        <taxon>Actinomycetes</taxon>
        <taxon>Streptosporangiales</taxon>
        <taxon>Thermomonosporaceae</taxon>
        <taxon>Actinomadura</taxon>
    </lineage>
</organism>
<evidence type="ECO:0000313" key="5">
    <source>
        <dbReference type="Proteomes" id="UP001049518"/>
    </source>
</evidence>
<dbReference type="SMART" id="SM00903">
    <property type="entry name" value="Flavin_Reduct"/>
    <property type="match status" value="1"/>
</dbReference>
<gene>
    <name evidence="4" type="ORF">AGRA3207_007208</name>
</gene>
<dbReference type="PANTHER" id="PTHR30466:SF11">
    <property type="entry name" value="FLAVIN-DEPENDENT MONOOXYGENASE, REDUCTASE SUBUNIT HSAB"/>
    <property type="match status" value="1"/>
</dbReference>
<dbReference type="InterPro" id="IPR002563">
    <property type="entry name" value="Flavin_Rdtase-like_dom"/>
</dbReference>
<evidence type="ECO:0000259" key="3">
    <source>
        <dbReference type="SMART" id="SM00903"/>
    </source>
</evidence>
<proteinExistence type="inferred from homology"/>